<sequence>MSPTRRRPCRKDVESLGEGPCRGLASCGGRSRIRPPELRRRDRPRVSSGNCMSLRRVSSRLREALRRQNGVPGARDVLWRRQGPVIDVRRLEESRSSAHLCAGVGWGTPLGCLPGQPLRRGVWRASLAPRVVLRLGPKARALATLAQWIFSAEVLVVSCRKARTAFGKASRLVVTFRSGGRARVSLEHSGLSAEAPPPGQSVNQRTRDLARGDEGAAAEALAGDAASRGRERTPEGEGRRPRAARRASRLGSRGGPWDVGIRVTSGRLSQARPCVRAHGSGQPCGWAEWCVRMAVMLAVWASVVKSHAHQDASVCQQKYNRTADQIPSLPPIHIISPPLPKPNPYPPSLHPYHTSISHPQSGSPLSTSLHLPLPLKPKAKTLPHIYPLPSLYLPPPLNPSPPSRSPSPLPLKPLPPRPCHR</sequence>
<evidence type="ECO:0000256" key="1">
    <source>
        <dbReference type="SAM" id="MobiDB-lite"/>
    </source>
</evidence>
<evidence type="ECO:0000313" key="2">
    <source>
        <dbReference type="EMBL" id="ROT74493.1"/>
    </source>
</evidence>
<dbReference type="Proteomes" id="UP000283509">
    <property type="component" value="Unassembled WGS sequence"/>
</dbReference>
<keyword evidence="3" id="KW-1185">Reference proteome</keyword>
<gene>
    <name evidence="2" type="ORF">C7M84_007001</name>
</gene>
<feature type="region of interest" description="Disordered" evidence="1">
    <location>
        <begin position="343"/>
        <end position="369"/>
    </location>
</feature>
<dbReference type="EMBL" id="QCYY01001887">
    <property type="protein sequence ID" value="ROT74493.1"/>
    <property type="molecule type" value="Genomic_DNA"/>
</dbReference>
<comment type="caution">
    <text evidence="2">The sequence shown here is derived from an EMBL/GenBank/DDBJ whole genome shotgun (WGS) entry which is preliminary data.</text>
</comment>
<reference evidence="2 3" key="1">
    <citation type="submission" date="2018-04" db="EMBL/GenBank/DDBJ databases">
        <authorList>
            <person name="Zhang X."/>
            <person name="Yuan J."/>
            <person name="Li F."/>
            <person name="Xiang J."/>
        </authorList>
    </citation>
    <scope>NUCLEOTIDE SEQUENCE [LARGE SCALE GENOMIC DNA]</scope>
    <source>
        <tissue evidence="2">Muscle</tissue>
    </source>
</reference>
<protein>
    <submittedName>
        <fullName evidence="2">Uncharacterized protein</fullName>
    </submittedName>
</protein>
<reference evidence="2 3" key="2">
    <citation type="submission" date="2019-01" db="EMBL/GenBank/DDBJ databases">
        <title>The decoding of complex shrimp genome reveals the adaptation for benthos swimmer, frequently molting mechanism and breeding impact on genome.</title>
        <authorList>
            <person name="Sun Y."/>
            <person name="Gao Y."/>
            <person name="Yu Y."/>
        </authorList>
    </citation>
    <scope>NUCLEOTIDE SEQUENCE [LARGE SCALE GENOMIC DNA]</scope>
    <source>
        <tissue evidence="2">Muscle</tissue>
    </source>
</reference>
<evidence type="ECO:0000313" key="3">
    <source>
        <dbReference type="Proteomes" id="UP000283509"/>
    </source>
</evidence>
<feature type="compositionally biased region" description="Basic and acidic residues" evidence="1">
    <location>
        <begin position="205"/>
        <end position="214"/>
    </location>
</feature>
<proteinExistence type="predicted"/>
<name>A0A423TDD5_PENVA</name>
<dbReference type="AlphaFoldDB" id="A0A423TDD5"/>
<feature type="compositionally biased region" description="Low complexity" evidence="1">
    <location>
        <begin position="215"/>
        <end position="226"/>
    </location>
</feature>
<accession>A0A423TDD5</accession>
<organism evidence="2 3">
    <name type="scientific">Penaeus vannamei</name>
    <name type="common">Whiteleg shrimp</name>
    <name type="synonym">Litopenaeus vannamei</name>
    <dbReference type="NCBI Taxonomy" id="6689"/>
    <lineage>
        <taxon>Eukaryota</taxon>
        <taxon>Metazoa</taxon>
        <taxon>Ecdysozoa</taxon>
        <taxon>Arthropoda</taxon>
        <taxon>Crustacea</taxon>
        <taxon>Multicrustacea</taxon>
        <taxon>Malacostraca</taxon>
        <taxon>Eumalacostraca</taxon>
        <taxon>Eucarida</taxon>
        <taxon>Decapoda</taxon>
        <taxon>Dendrobranchiata</taxon>
        <taxon>Penaeoidea</taxon>
        <taxon>Penaeidae</taxon>
        <taxon>Penaeus</taxon>
    </lineage>
</organism>
<feature type="compositionally biased region" description="Basic and acidic residues" evidence="1">
    <location>
        <begin position="227"/>
        <end position="240"/>
    </location>
</feature>
<feature type="region of interest" description="Disordered" evidence="1">
    <location>
        <begin position="396"/>
        <end position="421"/>
    </location>
</feature>
<feature type="region of interest" description="Disordered" evidence="1">
    <location>
        <begin position="187"/>
        <end position="258"/>
    </location>
</feature>